<organism evidence="13 14">
    <name type="scientific">Derxia gummosa DSM 723</name>
    <dbReference type="NCBI Taxonomy" id="1121388"/>
    <lineage>
        <taxon>Bacteria</taxon>
        <taxon>Pseudomonadati</taxon>
        <taxon>Pseudomonadota</taxon>
        <taxon>Betaproteobacteria</taxon>
        <taxon>Burkholderiales</taxon>
        <taxon>Alcaligenaceae</taxon>
        <taxon>Derxia</taxon>
    </lineage>
</organism>
<reference evidence="14" key="2">
    <citation type="journal article" date="2006" name="Science">
        <title>Outer membrane active transport: structure of the BtuB:TonB complex.</title>
        <authorList>
            <person name="Shultis D.D."/>
            <person name="Purdy M.D."/>
            <person name="Banchs C.N."/>
            <person name="Wiener M.C."/>
        </authorList>
    </citation>
    <scope>NUCLEOTIDE SEQUENCE</scope>
</reference>
<evidence type="ECO:0000256" key="1">
    <source>
        <dbReference type="ARBA" id="ARBA00004383"/>
    </source>
</evidence>
<keyword evidence="4" id="KW-1003">Cell membrane</keyword>
<keyword evidence="13" id="KW-1185">Reference proteome</keyword>
<protein>
    <submittedName>
        <fullName evidence="14">Energy transducer TonB</fullName>
    </submittedName>
</protein>
<evidence type="ECO:0000256" key="3">
    <source>
        <dbReference type="ARBA" id="ARBA00022448"/>
    </source>
</evidence>
<accession>A0A8B6X890</accession>
<dbReference type="InterPro" id="IPR051045">
    <property type="entry name" value="TonB-dependent_transducer"/>
</dbReference>
<comment type="similarity">
    <text evidence="2">Belongs to the TonB family.</text>
</comment>
<dbReference type="AlphaFoldDB" id="A0A8B6X890"/>
<evidence type="ECO:0000259" key="12">
    <source>
        <dbReference type="Pfam" id="PF03544"/>
    </source>
</evidence>
<keyword evidence="9 11" id="KW-0472">Membrane</keyword>
<dbReference type="RefSeq" id="WP_051378068.1">
    <property type="nucleotide sequence ID" value="NZ_AXWS01000007.1"/>
</dbReference>
<dbReference type="GO" id="GO:0055085">
    <property type="term" value="P:transmembrane transport"/>
    <property type="evidence" value="ECO:0007669"/>
    <property type="project" value="InterPro"/>
</dbReference>
<reference evidence="14" key="1">
    <citation type="journal article" date="1994" name="Infect. Immun.">
        <title>A functional tonB gene is required for both utilization of heme and virulence expression by Haemophilus influenzae type b.</title>
        <authorList>
            <person name="Jarosik G.P."/>
            <person name="Sanders J.D."/>
            <person name="Cope L.D."/>
            <person name="Muller-Eberhard U."/>
            <person name="Hansen E.J."/>
        </authorList>
    </citation>
    <scope>NUCLEOTIDE SEQUENCE</scope>
</reference>
<comment type="subcellular location">
    <subcellularLocation>
        <location evidence="1">Cell inner membrane</location>
        <topology evidence="1">Single-pass membrane protein</topology>
        <orientation evidence="1">Periplasmic side</orientation>
    </subcellularLocation>
</comment>
<dbReference type="Pfam" id="PF03544">
    <property type="entry name" value="TonB_C"/>
    <property type="match status" value="1"/>
</dbReference>
<dbReference type="SUPFAM" id="SSF74653">
    <property type="entry name" value="TolA/TonB C-terminal domain"/>
    <property type="match status" value="1"/>
</dbReference>
<evidence type="ECO:0000256" key="6">
    <source>
        <dbReference type="ARBA" id="ARBA00022692"/>
    </source>
</evidence>
<feature type="compositionally biased region" description="Pro residues" evidence="10">
    <location>
        <begin position="136"/>
        <end position="148"/>
    </location>
</feature>
<dbReference type="InterPro" id="IPR037682">
    <property type="entry name" value="TonB_C"/>
</dbReference>
<keyword evidence="7" id="KW-0653">Protein transport</keyword>
<dbReference type="InterPro" id="IPR006260">
    <property type="entry name" value="TonB/TolA_C"/>
</dbReference>
<dbReference type="GO" id="GO:0015031">
    <property type="term" value="P:protein transport"/>
    <property type="evidence" value="ECO:0007669"/>
    <property type="project" value="UniProtKB-KW"/>
</dbReference>
<keyword evidence="8 11" id="KW-1133">Transmembrane helix</keyword>
<evidence type="ECO:0000256" key="2">
    <source>
        <dbReference type="ARBA" id="ARBA00006555"/>
    </source>
</evidence>
<evidence type="ECO:0000256" key="9">
    <source>
        <dbReference type="ARBA" id="ARBA00023136"/>
    </source>
</evidence>
<evidence type="ECO:0000313" key="14">
    <source>
        <dbReference type="RefSeq" id="WP_051378068.1"/>
    </source>
</evidence>
<evidence type="ECO:0000313" key="13">
    <source>
        <dbReference type="Proteomes" id="UP000675920"/>
    </source>
</evidence>
<evidence type="ECO:0000256" key="10">
    <source>
        <dbReference type="SAM" id="MobiDB-lite"/>
    </source>
</evidence>
<dbReference type="NCBIfam" id="TIGR01352">
    <property type="entry name" value="tonB_Cterm"/>
    <property type="match status" value="1"/>
</dbReference>
<dbReference type="GO" id="GO:0031992">
    <property type="term" value="F:energy transducer activity"/>
    <property type="evidence" value="ECO:0007669"/>
    <property type="project" value="TreeGrafter"/>
</dbReference>
<sequence>MTQTLSAPRRFDPRDWYDRNRVLAAAIALSFLLHGGLLTVRFVAPETFEIKAKDPGIEVVIVNSRSDRAPAQAELLAQVALDGGGEHDSKHAGTPLPNTGVEQPGNSLNDAVRKLQQLEAEQKKLLSSLTRDGKPTPAPSDAPRPTPDPRNGADMTDAQRAYAQQAAIVQERIDMENKRPRKHFFGTGAKDYSAALYVENFRSKVEKWGNSNYPEEARGKVYGAVQITVLIDGDGNIVELNIDKSSGHKLLDQSALNIVRRAAPYGRFTAQMKKEMDQLSITRTMMFTNDQFETRAK</sequence>
<keyword evidence="6 11" id="KW-0812">Transmembrane</keyword>
<feature type="domain" description="TonB C-terminal" evidence="12">
    <location>
        <begin position="211"/>
        <end position="273"/>
    </location>
</feature>
<feature type="region of interest" description="Disordered" evidence="10">
    <location>
        <begin position="127"/>
        <end position="154"/>
    </location>
</feature>
<feature type="transmembrane region" description="Helical" evidence="11">
    <location>
        <begin position="21"/>
        <end position="44"/>
    </location>
</feature>
<evidence type="ECO:0000256" key="7">
    <source>
        <dbReference type="ARBA" id="ARBA00022927"/>
    </source>
</evidence>
<dbReference type="Proteomes" id="UP000675920">
    <property type="component" value="Unplaced"/>
</dbReference>
<dbReference type="PANTHER" id="PTHR33446:SF11">
    <property type="entry name" value="TONB3"/>
    <property type="match status" value="1"/>
</dbReference>
<feature type="region of interest" description="Disordered" evidence="10">
    <location>
        <begin position="83"/>
        <end position="107"/>
    </location>
</feature>
<dbReference type="PANTHER" id="PTHR33446">
    <property type="entry name" value="PROTEIN TONB-RELATED"/>
    <property type="match status" value="1"/>
</dbReference>
<evidence type="ECO:0000256" key="8">
    <source>
        <dbReference type="ARBA" id="ARBA00022989"/>
    </source>
</evidence>
<proteinExistence type="inferred from homology"/>
<evidence type="ECO:0000256" key="5">
    <source>
        <dbReference type="ARBA" id="ARBA00022519"/>
    </source>
</evidence>
<dbReference type="Gene3D" id="3.30.1150.10">
    <property type="match status" value="1"/>
</dbReference>
<name>A0A8B6X890_9BURK</name>
<feature type="compositionally biased region" description="Polar residues" evidence="10">
    <location>
        <begin position="96"/>
        <end position="107"/>
    </location>
</feature>
<reference evidence="14" key="3">
    <citation type="submission" date="2025-08" db="UniProtKB">
        <authorList>
            <consortium name="RefSeq"/>
        </authorList>
    </citation>
    <scope>IDENTIFICATION</scope>
</reference>
<keyword evidence="3" id="KW-0813">Transport</keyword>
<evidence type="ECO:0000256" key="11">
    <source>
        <dbReference type="SAM" id="Phobius"/>
    </source>
</evidence>
<evidence type="ECO:0000256" key="4">
    <source>
        <dbReference type="ARBA" id="ARBA00022475"/>
    </source>
</evidence>
<dbReference type="GO" id="GO:0098797">
    <property type="term" value="C:plasma membrane protein complex"/>
    <property type="evidence" value="ECO:0007669"/>
    <property type="project" value="TreeGrafter"/>
</dbReference>
<keyword evidence="5" id="KW-0997">Cell inner membrane</keyword>